<dbReference type="SUPFAM" id="SSF88946">
    <property type="entry name" value="Sigma2 domain of RNA polymerase sigma factors"/>
    <property type="match status" value="1"/>
</dbReference>
<keyword evidence="4" id="KW-0804">Transcription</keyword>
<dbReference type="InterPro" id="IPR036388">
    <property type="entry name" value="WH-like_DNA-bd_sf"/>
</dbReference>
<dbReference type="PANTHER" id="PTHR43133">
    <property type="entry name" value="RNA POLYMERASE ECF-TYPE SIGMA FACTO"/>
    <property type="match status" value="1"/>
</dbReference>
<name>A0ABT7VDR0_9BACE</name>
<dbReference type="InterPro" id="IPR013249">
    <property type="entry name" value="RNA_pol_sigma70_r4_t2"/>
</dbReference>
<evidence type="ECO:0000256" key="3">
    <source>
        <dbReference type="ARBA" id="ARBA00023082"/>
    </source>
</evidence>
<dbReference type="InterPro" id="IPR007627">
    <property type="entry name" value="RNA_pol_sigma70_r2"/>
</dbReference>
<evidence type="ECO:0000256" key="1">
    <source>
        <dbReference type="ARBA" id="ARBA00010641"/>
    </source>
</evidence>
<dbReference type="PANTHER" id="PTHR43133:SF46">
    <property type="entry name" value="RNA POLYMERASE SIGMA-70 FACTOR ECF SUBFAMILY"/>
    <property type="match status" value="1"/>
</dbReference>
<dbReference type="Gene3D" id="1.10.1740.10">
    <property type="match status" value="1"/>
</dbReference>
<reference evidence="8" key="1">
    <citation type="submission" date="2023-07" db="EMBL/GenBank/DDBJ databases">
        <title>Identification and characterization of horizontal gene transfer across gut microbiota members of farm animals based on homology search.</title>
        <authorList>
            <person name="Schwarzerova J."/>
            <person name="Nykrynova M."/>
            <person name="Jureckova K."/>
            <person name="Cejkova D."/>
            <person name="Rychlik I."/>
        </authorList>
    </citation>
    <scope>NUCLEOTIDE SEQUENCE [LARGE SCALE GENOMIC DNA]</scope>
    <source>
        <strain evidence="8">109_WCHN</strain>
    </source>
</reference>
<dbReference type="EMBL" id="JAUDEN010000001">
    <property type="protein sequence ID" value="MDM8323770.1"/>
    <property type="molecule type" value="Genomic_DNA"/>
</dbReference>
<comment type="similarity">
    <text evidence="1">Belongs to the sigma-70 factor family. ECF subfamily.</text>
</comment>
<accession>A0ABT7VDR0</accession>
<keyword evidence="3" id="KW-0731">Sigma factor</keyword>
<organism evidence="7 8">
    <name type="scientific">Bacteroides gallinaceum</name>
    <dbReference type="NCBI Taxonomy" id="1462571"/>
    <lineage>
        <taxon>Bacteria</taxon>
        <taxon>Pseudomonadati</taxon>
        <taxon>Bacteroidota</taxon>
        <taxon>Bacteroidia</taxon>
        <taxon>Bacteroidales</taxon>
        <taxon>Bacteroidaceae</taxon>
        <taxon>Bacteroides</taxon>
    </lineage>
</organism>
<evidence type="ECO:0000313" key="7">
    <source>
        <dbReference type="EMBL" id="MDM8323770.1"/>
    </source>
</evidence>
<dbReference type="InterPro" id="IPR014284">
    <property type="entry name" value="RNA_pol_sigma-70_dom"/>
</dbReference>
<feature type="domain" description="RNA polymerase sigma-70 region 2" evidence="5">
    <location>
        <begin position="16"/>
        <end position="78"/>
    </location>
</feature>
<keyword evidence="2" id="KW-0805">Transcription regulation</keyword>
<gene>
    <name evidence="7" type="ORF">QUW60_00710</name>
</gene>
<dbReference type="Proteomes" id="UP001169458">
    <property type="component" value="Unassembled WGS sequence"/>
</dbReference>
<dbReference type="Pfam" id="PF08281">
    <property type="entry name" value="Sigma70_r4_2"/>
    <property type="match status" value="1"/>
</dbReference>
<dbReference type="InterPro" id="IPR013325">
    <property type="entry name" value="RNA_pol_sigma_r2"/>
</dbReference>
<dbReference type="Pfam" id="PF04542">
    <property type="entry name" value="Sigma70_r2"/>
    <property type="match status" value="1"/>
</dbReference>
<feature type="domain" description="RNA polymerase sigma factor 70 region 4 type 2" evidence="6">
    <location>
        <begin position="113"/>
        <end position="162"/>
    </location>
</feature>
<keyword evidence="8" id="KW-1185">Reference proteome</keyword>
<dbReference type="Gene3D" id="1.10.10.10">
    <property type="entry name" value="Winged helix-like DNA-binding domain superfamily/Winged helix DNA-binding domain"/>
    <property type="match status" value="1"/>
</dbReference>
<evidence type="ECO:0000259" key="5">
    <source>
        <dbReference type="Pfam" id="PF04542"/>
    </source>
</evidence>
<dbReference type="InterPro" id="IPR039425">
    <property type="entry name" value="RNA_pol_sigma-70-like"/>
</dbReference>
<dbReference type="SUPFAM" id="SSF88659">
    <property type="entry name" value="Sigma3 and sigma4 domains of RNA polymerase sigma factors"/>
    <property type="match status" value="1"/>
</dbReference>
<dbReference type="RefSeq" id="WP_289558100.1">
    <property type="nucleotide sequence ID" value="NZ_JAUDEN010000001.1"/>
</dbReference>
<evidence type="ECO:0000256" key="4">
    <source>
        <dbReference type="ARBA" id="ARBA00023163"/>
    </source>
</evidence>
<proteinExistence type="inferred from homology"/>
<comment type="caution">
    <text evidence="7">The sequence shown here is derived from an EMBL/GenBank/DDBJ whole genome shotgun (WGS) entry which is preliminary data.</text>
</comment>
<dbReference type="InterPro" id="IPR013324">
    <property type="entry name" value="RNA_pol_sigma_r3/r4-like"/>
</dbReference>
<dbReference type="NCBIfam" id="TIGR02937">
    <property type="entry name" value="sigma70-ECF"/>
    <property type="match status" value="1"/>
</dbReference>
<protein>
    <submittedName>
        <fullName evidence="7">Sigma-70 family RNA polymerase sigma factor</fullName>
    </submittedName>
</protein>
<sequence>MNDTMTEFSGLVGDAYRKYRHDVFFYVYGRIGRKEDAEDLVQDTFLRLWSAGRPLSEDTLKRLLYTIARNLVTDYLRRFYRWQEVMEYVGGAEESFCAGTESRVIMDELRCLLWRKLSELPVRRREVYMQSHFRGRSSADIAEKMNLSKRTVENHLLAGRKEIRTYMKQFL</sequence>
<evidence type="ECO:0000313" key="8">
    <source>
        <dbReference type="Proteomes" id="UP001169458"/>
    </source>
</evidence>
<evidence type="ECO:0000256" key="2">
    <source>
        <dbReference type="ARBA" id="ARBA00023015"/>
    </source>
</evidence>
<evidence type="ECO:0000259" key="6">
    <source>
        <dbReference type="Pfam" id="PF08281"/>
    </source>
</evidence>